<dbReference type="GO" id="GO:0046872">
    <property type="term" value="F:metal ion binding"/>
    <property type="evidence" value="ECO:0007669"/>
    <property type="project" value="InterPro"/>
</dbReference>
<proteinExistence type="predicted"/>
<evidence type="ECO:0000313" key="3">
    <source>
        <dbReference type="EMBL" id="OWZ84674.1"/>
    </source>
</evidence>
<dbReference type="EMBL" id="NIQC01000003">
    <property type="protein sequence ID" value="OWZ84674.1"/>
    <property type="molecule type" value="Genomic_DNA"/>
</dbReference>
<gene>
    <name evidence="3" type="ORF">CDO51_02620</name>
</gene>
<dbReference type="Proteomes" id="UP000214588">
    <property type="component" value="Unassembled WGS sequence"/>
</dbReference>
<dbReference type="Gene3D" id="3.30.470.20">
    <property type="entry name" value="ATP-grasp fold, B domain"/>
    <property type="match status" value="1"/>
</dbReference>
<dbReference type="GO" id="GO:0005524">
    <property type="term" value="F:ATP binding"/>
    <property type="evidence" value="ECO:0007669"/>
    <property type="project" value="UniProtKB-UniRule"/>
</dbReference>
<sequence length="406" mass="47794">MDKLDFIPIILGSDSNAYGMARSFYEEYQVSSIALGKGQLPPTQNSNIISVEVYKDLDKPDVFQNTLIQKAKELKSKADKLILIASSDNYAELIIRNKEVLEQYYIVPFVSEELMDQLIYKENFYEVCEKYNIDYPKTLICTPEDKDNIEPSFEFPVVIKASDSLSYAVCNFKGKKKAYIVNDKEEFRDVIDKIYLSGYNGNLIIQEYIPGDDSEMRVLNCYSGKDQKVKMMCLGRVLLEDCTPLLVGNYVGIINEYNQHIYNKYKAFLEEIGFEGFANFDMKYDRRDGKYKLFEMNLRQGRSSYFVTGSGYNLARYLVEDRVYNKEQEIVFADNEHLWLSVSKGLLLKYLNDKSLQSEVKKLIKQNKYCSTLDYKEDFNMKRFIKNLSYNYEYYKRFKRYYEKKY</sequence>
<keyword evidence="4" id="KW-1185">Reference proteome</keyword>
<keyword evidence="1" id="KW-0067">ATP-binding</keyword>
<name>A0A226C255_9FIRM</name>
<comment type="caution">
    <text evidence="3">The sequence shown here is derived from an EMBL/GenBank/DDBJ whole genome shotgun (WGS) entry which is preliminary data.</text>
</comment>
<dbReference type="SUPFAM" id="SSF56059">
    <property type="entry name" value="Glutathione synthetase ATP-binding domain-like"/>
    <property type="match status" value="1"/>
</dbReference>
<dbReference type="AlphaFoldDB" id="A0A226C255"/>
<feature type="domain" description="ATP-grasp" evidence="2">
    <location>
        <begin position="125"/>
        <end position="323"/>
    </location>
</feature>
<evidence type="ECO:0000256" key="1">
    <source>
        <dbReference type="PROSITE-ProRule" id="PRU00409"/>
    </source>
</evidence>
<dbReference type="OrthoDB" id="5420347at2"/>
<reference evidence="3 4" key="1">
    <citation type="submission" date="2017-06" db="EMBL/GenBank/DDBJ databases">
        <title>Draft Genome Sequence of Natranaerobius trueperi halophilic, alkalithermophilic bacteria from soda lakes.</title>
        <authorList>
            <person name="Zhao B."/>
        </authorList>
    </citation>
    <scope>NUCLEOTIDE SEQUENCE [LARGE SCALE GENOMIC DNA]</scope>
    <source>
        <strain evidence="3 4">DSM 18760</strain>
    </source>
</reference>
<evidence type="ECO:0000313" key="4">
    <source>
        <dbReference type="Proteomes" id="UP000214588"/>
    </source>
</evidence>
<organism evidence="3 4">
    <name type="scientific">Natranaerobius trueperi</name>
    <dbReference type="NCBI Taxonomy" id="759412"/>
    <lineage>
        <taxon>Bacteria</taxon>
        <taxon>Bacillati</taxon>
        <taxon>Bacillota</taxon>
        <taxon>Clostridia</taxon>
        <taxon>Natranaerobiales</taxon>
        <taxon>Natranaerobiaceae</taxon>
        <taxon>Natranaerobius</taxon>
    </lineage>
</organism>
<keyword evidence="1" id="KW-0547">Nucleotide-binding</keyword>
<dbReference type="InterPro" id="IPR011761">
    <property type="entry name" value="ATP-grasp"/>
</dbReference>
<dbReference type="RefSeq" id="WP_089022744.1">
    <property type="nucleotide sequence ID" value="NZ_NIQC01000003.1"/>
</dbReference>
<protein>
    <submittedName>
        <fullName evidence="3">ATP-grasp domain-containing protein</fullName>
    </submittedName>
</protein>
<evidence type="ECO:0000259" key="2">
    <source>
        <dbReference type="PROSITE" id="PS50975"/>
    </source>
</evidence>
<dbReference type="PROSITE" id="PS50975">
    <property type="entry name" value="ATP_GRASP"/>
    <property type="match status" value="1"/>
</dbReference>
<accession>A0A226C255</accession>